<dbReference type="EMBL" id="JAXAVW010000001">
    <property type="protein sequence ID" value="MDX8028911.1"/>
    <property type="molecule type" value="Genomic_DNA"/>
</dbReference>
<evidence type="ECO:0000256" key="5">
    <source>
        <dbReference type="ARBA" id="ARBA00022801"/>
    </source>
</evidence>
<keyword evidence="5 9" id="KW-0378">Hydrolase</keyword>
<evidence type="ECO:0000256" key="2">
    <source>
        <dbReference type="ARBA" id="ARBA00022487"/>
    </source>
</evidence>
<dbReference type="Gene3D" id="3.40.50.1820">
    <property type="entry name" value="alpha/beta hydrolase"/>
    <property type="match status" value="1"/>
</dbReference>
<dbReference type="InterPro" id="IPR011118">
    <property type="entry name" value="Tannase/feruloyl_esterase"/>
</dbReference>
<keyword evidence="2" id="KW-0719">Serine esterase</keyword>
<evidence type="ECO:0000256" key="3">
    <source>
        <dbReference type="ARBA" id="ARBA00022723"/>
    </source>
</evidence>
<reference evidence="9 10" key="1">
    <citation type="submission" date="2023-11" db="EMBL/GenBank/DDBJ databases">
        <title>Lentzea sokolovensis, sp. nov., Lentzea kristufkii, sp. nov., and Lentzea miocenensis, sp. nov., rare actinobacteria from Sokolov Coal Basin, Miocene lacustrine sediment, Czech Republic.</title>
        <authorList>
            <person name="Lara A."/>
            <person name="Kotroba L."/>
            <person name="Nouioui I."/>
            <person name="Neumann-Schaal M."/>
            <person name="Mast Y."/>
            <person name="Chronakova A."/>
        </authorList>
    </citation>
    <scope>NUCLEOTIDE SEQUENCE [LARGE SCALE GENOMIC DNA]</scope>
    <source>
        <strain evidence="9 10">BCCO 10_0856</strain>
    </source>
</reference>
<dbReference type="InterPro" id="IPR029058">
    <property type="entry name" value="AB_hydrolase_fold"/>
</dbReference>
<sequence length="424" mass="46712">MLLPLVLVLALTPPTAAVPVTVPGAEHQQFARLADLTTTGTTLSGHTDPADWAGLTSTALPVPSAVPGIQIDGYFPDTSRTNTNHGWQHDAQFVLRLPDRWNGGLVVTGAPGVREQYANDRAISDWVLSRGYAFAATDKGNTGAQFYRDGRAMEEWNHRFTQLTTAARTAVTRRYGHAPRRTIATGISNGGYLVRWQLENRPHLYDGGVDWEGTLWTVDGPNPLTFLPPVLRAYPAYVAGDPSAHAAMVAAGFPAGTEFLWDYHYRYYWDLTQRIYREEFDPRFDGDLEAGVPFCASGTPSCDTDYSYASRRRIAGPAVSRVALTGRVKRPLLTVHGTYDVLLPISQDSDVYAAMTPDRLHRYYRVEQGTHVDGLVDAHPDRLRPLAPCHRSAFVALERWLDGVAPPESATLPRPTDVSTCPLS</sequence>
<dbReference type="Pfam" id="PF07519">
    <property type="entry name" value="Tannase"/>
    <property type="match status" value="1"/>
</dbReference>
<dbReference type="SUPFAM" id="SSF53474">
    <property type="entry name" value="alpha/beta-Hydrolases"/>
    <property type="match status" value="1"/>
</dbReference>
<keyword evidence="4 8" id="KW-0732">Signal</keyword>
<name>A0ABU4SSP2_9PSEU</name>
<keyword evidence="7" id="KW-1015">Disulfide bond</keyword>
<evidence type="ECO:0000256" key="8">
    <source>
        <dbReference type="SAM" id="SignalP"/>
    </source>
</evidence>
<reference evidence="9 10" key="2">
    <citation type="submission" date="2023-11" db="EMBL/GenBank/DDBJ databases">
        <authorList>
            <person name="Lara A.C."/>
            <person name="Chronakova A."/>
        </authorList>
    </citation>
    <scope>NUCLEOTIDE SEQUENCE [LARGE SCALE GENOMIC DNA]</scope>
    <source>
        <strain evidence="9 10">BCCO 10_0856</strain>
    </source>
</reference>
<evidence type="ECO:0000256" key="1">
    <source>
        <dbReference type="ARBA" id="ARBA00006249"/>
    </source>
</evidence>
<keyword evidence="10" id="KW-1185">Reference proteome</keyword>
<evidence type="ECO:0000313" key="9">
    <source>
        <dbReference type="EMBL" id="MDX8028911.1"/>
    </source>
</evidence>
<comment type="similarity">
    <text evidence="1">Belongs to the tannase family.</text>
</comment>
<keyword evidence="3" id="KW-0479">Metal-binding</keyword>
<feature type="chain" id="PRO_5045921561" evidence="8">
    <location>
        <begin position="18"/>
        <end position="424"/>
    </location>
</feature>
<dbReference type="Proteomes" id="UP001285521">
    <property type="component" value="Unassembled WGS sequence"/>
</dbReference>
<protein>
    <submittedName>
        <fullName evidence="9">Tannase/feruloyl esterase family alpha/beta hydrolase</fullName>
    </submittedName>
</protein>
<gene>
    <name evidence="9" type="ORF">SK803_01755</name>
</gene>
<keyword evidence="6" id="KW-0106">Calcium</keyword>
<feature type="signal peptide" evidence="8">
    <location>
        <begin position="1"/>
        <end position="17"/>
    </location>
</feature>
<evidence type="ECO:0000256" key="6">
    <source>
        <dbReference type="ARBA" id="ARBA00022837"/>
    </source>
</evidence>
<dbReference type="GO" id="GO:0016787">
    <property type="term" value="F:hydrolase activity"/>
    <property type="evidence" value="ECO:0007669"/>
    <property type="project" value="UniProtKB-KW"/>
</dbReference>
<accession>A0ABU4SSP2</accession>
<evidence type="ECO:0000313" key="10">
    <source>
        <dbReference type="Proteomes" id="UP001285521"/>
    </source>
</evidence>
<evidence type="ECO:0000256" key="7">
    <source>
        <dbReference type="ARBA" id="ARBA00023157"/>
    </source>
</evidence>
<evidence type="ECO:0000256" key="4">
    <source>
        <dbReference type="ARBA" id="ARBA00022729"/>
    </source>
</evidence>
<comment type="caution">
    <text evidence="9">The sequence shown here is derived from an EMBL/GenBank/DDBJ whole genome shotgun (WGS) entry which is preliminary data.</text>
</comment>
<proteinExistence type="inferred from homology"/>
<organism evidence="9 10">
    <name type="scientific">Lentzea miocenica</name>
    <dbReference type="NCBI Taxonomy" id="3095431"/>
    <lineage>
        <taxon>Bacteria</taxon>
        <taxon>Bacillati</taxon>
        <taxon>Actinomycetota</taxon>
        <taxon>Actinomycetes</taxon>
        <taxon>Pseudonocardiales</taxon>
        <taxon>Pseudonocardiaceae</taxon>
        <taxon>Lentzea</taxon>
    </lineage>
</organism>
<dbReference type="RefSeq" id="WP_319963912.1">
    <property type="nucleotide sequence ID" value="NZ_JAXAVW010000001.1"/>
</dbReference>